<name>A0A2I1R913_9ACTN</name>
<dbReference type="Pfam" id="PF20274">
    <property type="entry name" value="cREC_REC"/>
    <property type="match status" value="1"/>
</dbReference>
<dbReference type="STRING" id="2055.BCM27_06370"/>
<sequence length="91" mass="10568">MKLWVDDLRIPPEGWEWAKTSAEAIDLLDARVEEVDVMSLDHDLGGDDTTRAVVLWMCEHERWPREVRVHSANPVGVEWLTGMINRYQPRA</sequence>
<evidence type="ECO:0000313" key="3">
    <source>
        <dbReference type="Proteomes" id="UP000234662"/>
    </source>
</evidence>
<organism evidence="2 3">
    <name type="scientific">Gordonia terrae</name>
    <dbReference type="NCBI Taxonomy" id="2055"/>
    <lineage>
        <taxon>Bacteria</taxon>
        <taxon>Bacillati</taxon>
        <taxon>Actinomycetota</taxon>
        <taxon>Actinomycetes</taxon>
        <taxon>Mycobacteriales</taxon>
        <taxon>Gordoniaceae</taxon>
        <taxon>Gordonia</taxon>
    </lineage>
</organism>
<reference evidence="2 3" key="1">
    <citation type="submission" date="2017-12" db="EMBL/GenBank/DDBJ databases">
        <title>Phylogenetic diversity of female urinary microbiome.</title>
        <authorList>
            <person name="Thomas-White K."/>
            <person name="Wolfe A.J."/>
        </authorList>
    </citation>
    <scope>NUCLEOTIDE SEQUENCE [LARGE SCALE GENOMIC DNA]</scope>
    <source>
        <strain evidence="2 3">UMB0777</strain>
    </source>
</reference>
<dbReference type="Proteomes" id="UP000234662">
    <property type="component" value="Unassembled WGS sequence"/>
</dbReference>
<proteinExistence type="predicted"/>
<feature type="domain" description="Cyclic-phosphate processing Receiver" evidence="1">
    <location>
        <begin position="1"/>
        <end position="85"/>
    </location>
</feature>
<dbReference type="EMBL" id="PKJC01000006">
    <property type="protein sequence ID" value="PKZ65620.1"/>
    <property type="molecule type" value="Genomic_DNA"/>
</dbReference>
<evidence type="ECO:0000259" key="1">
    <source>
        <dbReference type="Pfam" id="PF20274"/>
    </source>
</evidence>
<dbReference type="InterPro" id="IPR046909">
    <property type="entry name" value="cREC_REC"/>
</dbReference>
<gene>
    <name evidence="2" type="ORF">CYJ73_11140</name>
</gene>
<comment type="caution">
    <text evidence="2">The sequence shown here is derived from an EMBL/GenBank/DDBJ whole genome shotgun (WGS) entry which is preliminary data.</text>
</comment>
<dbReference type="AlphaFoldDB" id="A0A2I1R913"/>
<protein>
    <recommendedName>
        <fullName evidence="1">Cyclic-phosphate processing Receiver domain-containing protein</fullName>
    </recommendedName>
</protein>
<accession>A0A2I1R913</accession>
<dbReference type="RefSeq" id="WP_101820203.1">
    <property type="nucleotide sequence ID" value="NZ_PKJC01000006.1"/>
</dbReference>
<evidence type="ECO:0000313" key="2">
    <source>
        <dbReference type="EMBL" id="PKZ65620.1"/>
    </source>
</evidence>